<evidence type="ECO:0000313" key="1">
    <source>
        <dbReference type="EMBL" id="ACV63429.1"/>
    </source>
</evidence>
<protein>
    <submittedName>
        <fullName evidence="1">Uncharacterized protein</fullName>
    </submittedName>
</protein>
<accession>C8W133</accession>
<evidence type="ECO:0000313" key="2">
    <source>
        <dbReference type="Proteomes" id="UP000002217"/>
    </source>
</evidence>
<reference evidence="1 2" key="1">
    <citation type="journal article" date="2009" name="Stand. Genomic Sci.">
        <title>Complete genome sequence of Desulfotomaculum acetoxidans type strain (5575).</title>
        <authorList>
            <person name="Spring S."/>
            <person name="Lapidus A."/>
            <person name="Schroder M."/>
            <person name="Gleim D."/>
            <person name="Sims D."/>
            <person name="Meincke L."/>
            <person name="Glavina Del Rio T."/>
            <person name="Tice H."/>
            <person name="Copeland A."/>
            <person name="Cheng J.F."/>
            <person name="Lucas S."/>
            <person name="Chen F."/>
            <person name="Nolan M."/>
            <person name="Bruce D."/>
            <person name="Goodwin L."/>
            <person name="Pitluck S."/>
            <person name="Ivanova N."/>
            <person name="Mavromatis K."/>
            <person name="Mikhailova N."/>
            <person name="Pati A."/>
            <person name="Chen A."/>
            <person name="Palaniappan K."/>
            <person name="Land M."/>
            <person name="Hauser L."/>
            <person name="Chang Y.J."/>
            <person name="Jeffries C.D."/>
            <person name="Chain P."/>
            <person name="Saunders E."/>
            <person name="Brettin T."/>
            <person name="Detter J.C."/>
            <person name="Goker M."/>
            <person name="Bristow J."/>
            <person name="Eisen J.A."/>
            <person name="Markowitz V."/>
            <person name="Hugenholtz P."/>
            <person name="Kyrpides N.C."/>
            <person name="Klenk H.P."/>
            <person name="Han C."/>
        </authorList>
    </citation>
    <scope>NUCLEOTIDE SEQUENCE [LARGE SCALE GENOMIC DNA]</scope>
    <source>
        <strain evidence="2">ATCC 49208 / DSM 771 / VKM B-1644</strain>
    </source>
</reference>
<dbReference type="KEGG" id="dae:Dtox_2641"/>
<organism evidence="1 2">
    <name type="scientific">Desulfofarcimen acetoxidans (strain ATCC 49208 / DSM 771 / KCTC 5769 / VKM B-1644 / 5575)</name>
    <name type="common">Desulfotomaculum acetoxidans</name>
    <dbReference type="NCBI Taxonomy" id="485916"/>
    <lineage>
        <taxon>Bacteria</taxon>
        <taxon>Bacillati</taxon>
        <taxon>Bacillota</taxon>
        <taxon>Clostridia</taxon>
        <taxon>Eubacteriales</taxon>
        <taxon>Peptococcaceae</taxon>
        <taxon>Desulfofarcimen</taxon>
    </lineage>
</organism>
<gene>
    <name evidence="1" type="ordered locus">Dtox_2641</name>
</gene>
<keyword evidence="2" id="KW-1185">Reference proteome</keyword>
<dbReference type="Proteomes" id="UP000002217">
    <property type="component" value="Chromosome"/>
</dbReference>
<sequence length="68" mass="8014">METVSIVAERDSDSFTAAKVKYSLRILLSDRQHMPIFFSFLQKLPFLLPLCWAIRGIYEVLYRQAVQY</sequence>
<proteinExistence type="predicted"/>
<dbReference type="HOGENOM" id="CLU_2787024_0_0_9"/>
<name>C8W133_DESAS</name>
<dbReference type="EMBL" id="CP001720">
    <property type="protein sequence ID" value="ACV63429.1"/>
    <property type="molecule type" value="Genomic_DNA"/>
</dbReference>
<dbReference type="STRING" id="485916.Dtox_2641"/>
<dbReference type="AlphaFoldDB" id="C8W133"/>